<comment type="catalytic activity">
    <reaction evidence="7">
        <text>[protein]-L-isoaspartate + S-adenosyl-L-methionine = [protein]-L-isoaspartate alpha-methyl ester + S-adenosyl-L-homocysteine</text>
        <dbReference type="Rhea" id="RHEA:12705"/>
        <dbReference type="Rhea" id="RHEA-COMP:12143"/>
        <dbReference type="Rhea" id="RHEA-COMP:12144"/>
        <dbReference type="ChEBI" id="CHEBI:57856"/>
        <dbReference type="ChEBI" id="CHEBI:59789"/>
        <dbReference type="ChEBI" id="CHEBI:90596"/>
        <dbReference type="ChEBI" id="CHEBI:90598"/>
        <dbReference type="EC" id="2.1.1.77"/>
    </reaction>
</comment>
<accession>A0A976AUW3</accession>
<evidence type="ECO:0000256" key="5">
    <source>
        <dbReference type="ARBA" id="ARBA00022679"/>
    </source>
</evidence>
<organism evidence="8 9">
    <name type="scientific">Cupriavidus taiwanensis</name>
    <dbReference type="NCBI Taxonomy" id="164546"/>
    <lineage>
        <taxon>Bacteria</taxon>
        <taxon>Pseudomonadati</taxon>
        <taxon>Pseudomonadota</taxon>
        <taxon>Betaproteobacteria</taxon>
        <taxon>Burkholderiales</taxon>
        <taxon>Burkholderiaceae</taxon>
        <taxon>Cupriavidus</taxon>
    </lineage>
</organism>
<dbReference type="GO" id="GO:0032259">
    <property type="term" value="P:methylation"/>
    <property type="evidence" value="ECO:0007669"/>
    <property type="project" value="UniProtKB-KW"/>
</dbReference>
<keyword evidence="3 7" id="KW-0963">Cytoplasm</keyword>
<comment type="caution">
    <text evidence="8">The sequence shown here is derived from an EMBL/GenBank/DDBJ whole genome shotgun (WGS) entry which is preliminary data.</text>
</comment>
<dbReference type="CDD" id="cd02440">
    <property type="entry name" value="AdoMet_MTases"/>
    <property type="match status" value="1"/>
</dbReference>
<evidence type="ECO:0000256" key="2">
    <source>
        <dbReference type="ARBA" id="ARBA00005369"/>
    </source>
</evidence>
<dbReference type="EMBL" id="OFTH01000013">
    <property type="protein sequence ID" value="SOZ55924.1"/>
    <property type="molecule type" value="Genomic_DNA"/>
</dbReference>
<keyword evidence="6 7" id="KW-0949">S-adenosyl-L-methionine</keyword>
<evidence type="ECO:0000256" key="4">
    <source>
        <dbReference type="ARBA" id="ARBA00022603"/>
    </source>
</evidence>
<evidence type="ECO:0000256" key="3">
    <source>
        <dbReference type="ARBA" id="ARBA00022490"/>
    </source>
</evidence>
<dbReference type="Gene3D" id="3.40.50.150">
    <property type="entry name" value="Vaccinia Virus protein VP39"/>
    <property type="match status" value="1"/>
</dbReference>
<name>A0A976AUW3_9BURK</name>
<sequence length="264" mass="28317">MTYDDGRLLGDPIVQPFARHPSIVLLALLAVAAMASAGLCRAADDARLKQRAEMVSEIAAIDAGAGVPGRSHGLAPGVMAVMGQVPRHEFVPDPQKPHAYENRPLPIGHGQTISQPYIVALMTDLLRVQPGDSVLEIGTGSGYQAAVLSQLARAVYTIEIIEPLGRQACERLQRLAYRQVACKVGDGYYGWDEHAPYDAIVVTAAASHVPPPLIRQLKPGGRMVIPVGAQFLTQYLLLVEKSADGSVSTRQILPVRFVPLVGKH</sequence>
<dbReference type="NCBIfam" id="TIGR00080">
    <property type="entry name" value="pimt"/>
    <property type="match status" value="1"/>
</dbReference>
<evidence type="ECO:0000256" key="1">
    <source>
        <dbReference type="ARBA" id="ARBA00004496"/>
    </source>
</evidence>
<dbReference type="PANTHER" id="PTHR11579:SF0">
    <property type="entry name" value="PROTEIN-L-ISOASPARTATE(D-ASPARTATE) O-METHYLTRANSFERASE"/>
    <property type="match status" value="1"/>
</dbReference>
<dbReference type="RefSeq" id="WP_232344427.1">
    <property type="nucleotide sequence ID" value="NZ_LT992559.1"/>
</dbReference>
<dbReference type="AlphaFoldDB" id="A0A976AUW3"/>
<comment type="similarity">
    <text evidence="2 7">Belongs to the methyltransferase superfamily. L-isoaspartyl/D-aspartyl protein methyltransferase family.</text>
</comment>
<feature type="active site" evidence="7">
    <location>
        <position position="114"/>
    </location>
</feature>
<reference evidence="8 9" key="1">
    <citation type="submission" date="2018-01" db="EMBL/GenBank/DDBJ databases">
        <authorList>
            <person name="Clerissi C."/>
        </authorList>
    </citation>
    <scope>NUCLEOTIDE SEQUENCE [LARGE SCALE GENOMIC DNA]</scope>
    <source>
        <strain evidence="8">Cupriavidus taiwanensis STM 8556</strain>
    </source>
</reference>
<dbReference type="NCBIfam" id="NF001453">
    <property type="entry name" value="PRK00312.1"/>
    <property type="match status" value="1"/>
</dbReference>
<dbReference type="Proteomes" id="UP000256952">
    <property type="component" value="Chromosome CBM2613_a"/>
</dbReference>
<keyword evidence="5 7" id="KW-0808">Transferase</keyword>
<dbReference type="InterPro" id="IPR029063">
    <property type="entry name" value="SAM-dependent_MTases_sf"/>
</dbReference>
<dbReference type="PANTHER" id="PTHR11579">
    <property type="entry name" value="PROTEIN-L-ISOASPARTATE O-METHYLTRANSFERASE"/>
    <property type="match status" value="1"/>
</dbReference>
<comment type="subcellular location">
    <subcellularLocation>
        <location evidence="1 7">Cytoplasm</location>
    </subcellularLocation>
</comment>
<dbReference type="GO" id="GO:0005737">
    <property type="term" value="C:cytoplasm"/>
    <property type="evidence" value="ECO:0007669"/>
    <property type="project" value="UniProtKB-SubCell"/>
</dbReference>
<dbReference type="GO" id="GO:0004719">
    <property type="term" value="F:protein-L-isoaspartate (D-aspartate) O-methyltransferase activity"/>
    <property type="evidence" value="ECO:0007669"/>
    <property type="project" value="UniProtKB-UniRule"/>
</dbReference>
<evidence type="ECO:0000313" key="8">
    <source>
        <dbReference type="EMBL" id="SOZ55924.1"/>
    </source>
</evidence>
<dbReference type="FunFam" id="3.40.50.150:FF:000010">
    <property type="entry name" value="Protein-L-isoaspartate O-methyltransferase"/>
    <property type="match status" value="1"/>
</dbReference>
<evidence type="ECO:0000256" key="6">
    <source>
        <dbReference type="ARBA" id="ARBA00022691"/>
    </source>
</evidence>
<comment type="function">
    <text evidence="7">Catalyzes the methyl esterification of L-isoaspartyl residues in peptides and proteins that result from spontaneous decomposition of normal L-aspartyl and L-asparaginyl residues. It plays a role in the repair and/or degradation of damaged proteins.</text>
</comment>
<evidence type="ECO:0000313" key="9">
    <source>
        <dbReference type="Proteomes" id="UP000256952"/>
    </source>
</evidence>
<dbReference type="PROSITE" id="PS01279">
    <property type="entry name" value="PCMT"/>
    <property type="match status" value="1"/>
</dbReference>
<dbReference type="Pfam" id="PF01135">
    <property type="entry name" value="PCMT"/>
    <property type="match status" value="1"/>
</dbReference>
<protein>
    <recommendedName>
        <fullName evidence="7">Protein-L-isoaspartate O-methyltransferase</fullName>
        <ecNumber evidence="7">2.1.1.77</ecNumber>
    </recommendedName>
    <alternativeName>
        <fullName evidence="7">L-isoaspartyl protein carboxyl methyltransferase</fullName>
    </alternativeName>
    <alternativeName>
        <fullName evidence="7">Protein L-isoaspartyl methyltransferase</fullName>
    </alternativeName>
    <alternativeName>
        <fullName evidence="7">Protein-beta-aspartate methyltransferase</fullName>
        <shortName evidence="7">PIMT</shortName>
    </alternativeName>
</protein>
<dbReference type="HAMAP" id="MF_00090">
    <property type="entry name" value="PIMT"/>
    <property type="match status" value="1"/>
</dbReference>
<dbReference type="InterPro" id="IPR000682">
    <property type="entry name" value="PCMT"/>
</dbReference>
<dbReference type="EC" id="2.1.1.77" evidence="7"/>
<keyword evidence="4 7" id="KW-0489">Methyltransferase</keyword>
<evidence type="ECO:0000256" key="7">
    <source>
        <dbReference type="HAMAP-Rule" id="MF_00090"/>
    </source>
</evidence>
<proteinExistence type="inferred from homology"/>
<dbReference type="SUPFAM" id="SSF53335">
    <property type="entry name" value="S-adenosyl-L-methionine-dependent methyltransferases"/>
    <property type="match status" value="1"/>
</dbReference>
<dbReference type="GO" id="GO:0030091">
    <property type="term" value="P:protein repair"/>
    <property type="evidence" value="ECO:0007669"/>
    <property type="project" value="UniProtKB-UniRule"/>
</dbReference>
<gene>
    <name evidence="7" type="primary">pcm</name>
    <name evidence="8" type="ORF">CBM2613_A200068</name>
</gene>